<dbReference type="Pfam" id="PF00646">
    <property type="entry name" value="F-box"/>
    <property type="match status" value="1"/>
</dbReference>
<dbReference type="InterPro" id="IPR050796">
    <property type="entry name" value="SCF_F-box_component"/>
</dbReference>
<protein>
    <submittedName>
        <fullName evidence="3">F-box/kelch-repeat protein At3g06240-like</fullName>
    </submittedName>
</protein>
<proteinExistence type="predicted"/>
<dbReference type="Proteomes" id="UP000694853">
    <property type="component" value="Unplaced"/>
</dbReference>
<dbReference type="InterPro" id="IPR006527">
    <property type="entry name" value="F-box-assoc_dom_typ1"/>
</dbReference>
<name>A0A8B8L7I2_ABRPR</name>
<keyword evidence="2" id="KW-1185">Reference proteome</keyword>
<dbReference type="PANTHER" id="PTHR31672:SF13">
    <property type="entry name" value="F-BOX PROTEIN CPR30-LIKE"/>
    <property type="match status" value="1"/>
</dbReference>
<dbReference type="OrthoDB" id="1435455at2759"/>
<evidence type="ECO:0000259" key="1">
    <source>
        <dbReference type="PROSITE" id="PS50181"/>
    </source>
</evidence>
<reference evidence="2" key="1">
    <citation type="journal article" date="2019" name="Toxins">
        <title>Detection of Abrin-Like and Prepropulchellin-Like Toxin Genes and Transcripts Using Whole Genome Sequencing and Full-Length Transcript Sequencing of Abrus precatorius.</title>
        <authorList>
            <person name="Hovde B.T."/>
            <person name="Daligault H.E."/>
            <person name="Hanschen E.R."/>
            <person name="Kunde Y.A."/>
            <person name="Johnson M.B."/>
            <person name="Starkenburg S.R."/>
            <person name="Johnson S.L."/>
        </authorList>
    </citation>
    <scope>NUCLEOTIDE SEQUENCE [LARGE SCALE GENOMIC DNA]</scope>
</reference>
<gene>
    <name evidence="3" type="primary">LOC113863065</name>
</gene>
<dbReference type="NCBIfam" id="TIGR01640">
    <property type="entry name" value="F_box_assoc_1"/>
    <property type="match status" value="1"/>
</dbReference>
<dbReference type="AlphaFoldDB" id="A0A8B8L7I2"/>
<organism evidence="2 3">
    <name type="scientific">Abrus precatorius</name>
    <name type="common">Indian licorice</name>
    <name type="synonym">Glycine abrus</name>
    <dbReference type="NCBI Taxonomy" id="3816"/>
    <lineage>
        <taxon>Eukaryota</taxon>
        <taxon>Viridiplantae</taxon>
        <taxon>Streptophyta</taxon>
        <taxon>Embryophyta</taxon>
        <taxon>Tracheophyta</taxon>
        <taxon>Spermatophyta</taxon>
        <taxon>Magnoliopsida</taxon>
        <taxon>eudicotyledons</taxon>
        <taxon>Gunneridae</taxon>
        <taxon>Pentapetalae</taxon>
        <taxon>rosids</taxon>
        <taxon>fabids</taxon>
        <taxon>Fabales</taxon>
        <taxon>Fabaceae</taxon>
        <taxon>Papilionoideae</taxon>
        <taxon>50 kb inversion clade</taxon>
        <taxon>NPAAA clade</taxon>
        <taxon>indigoferoid/millettioid clade</taxon>
        <taxon>Abreae</taxon>
        <taxon>Abrus</taxon>
    </lineage>
</organism>
<evidence type="ECO:0000313" key="3">
    <source>
        <dbReference type="RefSeq" id="XP_027352266.1"/>
    </source>
</evidence>
<dbReference type="InterPro" id="IPR017451">
    <property type="entry name" value="F-box-assoc_interact_dom"/>
</dbReference>
<dbReference type="SUPFAM" id="SSF81383">
    <property type="entry name" value="F-box domain"/>
    <property type="match status" value="1"/>
</dbReference>
<evidence type="ECO:0000313" key="2">
    <source>
        <dbReference type="Proteomes" id="UP000694853"/>
    </source>
</evidence>
<dbReference type="InterPro" id="IPR001810">
    <property type="entry name" value="F-box_dom"/>
</dbReference>
<dbReference type="CDD" id="cd22157">
    <property type="entry name" value="F-box_AtFBW1-like"/>
    <property type="match status" value="1"/>
</dbReference>
<dbReference type="PANTHER" id="PTHR31672">
    <property type="entry name" value="BNACNNG10540D PROTEIN"/>
    <property type="match status" value="1"/>
</dbReference>
<dbReference type="GeneID" id="113863065"/>
<dbReference type="Gene3D" id="1.20.1280.50">
    <property type="match status" value="1"/>
</dbReference>
<dbReference type="SMART" id="SM00256">
    <property type="entry name" value="FBOX"/>
    <property type="match status" value="1"/>
</dbReference>
<feature type="domain" description="F-box" evidence="1">
    <location>
        <begin position="7"/>
        <end position="53"/>
    </location>
</feature>
<dbReference type="KEGG" id="aprc:113863065"/>
<sequence length="387" mass="44558">MKKEKNRAHTLTLPHELIVEILLRLPVISLLRFKSVCKSWLSLISNPQFAKSQFDLAAPQTHRLLLRSTHFYIESIDVDASLHDDSAIAYLPLPLPSPPTPRRREYAIDRSRENHEILGSCRGLILLHYENGDLFVWNPSTGIYRRMSHSYCDLTYEFLYGFVYDASIDDYLLILIELYNPEVIASGWPTRIECISFRTDSWNRVEDVNGRYKDLGYEFRGGSLLNGVLHWLVFSEDKRVPLIICFGLVDRTLSEIPLPLDLTVQTKYELYSLRVLGGCLSVCCSVHGCDRDEIWVMKEYKVQSSWTKSFGMYTYDIPHNHFSPICVTKDGGIFGSNFCGRLEKLNDKGEILEHLTYRRSKGLYGGNLQFALYRESLLPLPSVIGRK</sequence>
<dbReference type="RefSeq" id="XP_027352266.1">
    <property type="nucleotide sequence ID" value="XM_027496465.1"/>
</dbReference>
<dbReference type="PROSITE" id="PS50181">
    <property type="entry name" value="FBOX"/>
    <property type="match status" value="1"/>
</dbReference>
<accession>A0A8B8L7I2</accession>
<reference evidence="3" key="2">
    <citation type="submission" date="2025-08" db="UniProtKB">
        <authorList>
            <consortium name="RefSeq"/>
        </authorList>
    </citation>
    <scope>IDENTIFICATION</scope>
    <source>
        <tissue evidence="3">Young leaves</tissue>
    </source>
</reference>
<dbReference type="InterPro" id="IPR036047">
    <property type="entry name" value="F-box-like_dom_sf"/>
</dbReference>
<dbReference type="Pfam" id="PF07734">
    <property type="entry name" value="FBA_1"/>
    <property type="match status" value="1"/>
</dbReference>